<dbReference type="SUPFAM" id="SSF48576">
    <property type="entry name" value="Terpenoid synthases"/>
    <property type="match status" value="1"/>
</dbReference>
<dbReference type="InterPro" id="IPR034686">
    <property type="entry name" value="Terpene_cyclase-like_2"/>
</dbReference>
<dbReference type="GO" id="GO:0008299">
    <property type="term" value="P:isoprenoid biosynthetic process"/>
    <property type="evidence" value="ECO:0007669"/>
    <property type="project" value="UniProtKB-ARBA"/>
</dbReference>
<dbReference type="PANTHER" id="PTHR35201">
    <property type="entry name" value="TERPENE SYNTHASE"/>
    <property type="match status" value="1"/>
</dbReference>
<sequence length="446" mass="49787">MGRSSVVRSFFLSVQAMASSLLEPSLAAIALVILLASVSLSRKKRPAAPEPQGLSVLGNLFDIPKRASSIIYLALGKPYNTLTKRAVSQLQGYTPGSHIDATSHSPRVFRLPNLEETFSVFPDHGLNPNYTSARTDSRAWINQYTKVVCGPKMVAFMNNCEFELSNSHCYPYAGYKGLKATMDLTNILWLYDEYTDTGSGAEAVKAAGIVARALREPDYDDGTWVCRMMKSFKQNHIDKAGPGVARRFIDNFCNYVEVVGREAELREKNEVLDIPNYVTFRRETSAVRTCFDLVEYCLDLDLPQYVHDDPVFISGYNAGMDLVFWANDLVSYNMEQSKGHSGANVVTVIMKSKGVDLQTAVDFLGGYCEALTAQLLEAKRILQARSDAAYSRDVVRLMDAFGDWVRGNVAWSFETERYFGKENKRVKETLLVELKEPFVGALALKE</sequence>
<keyword evidence="4 6" id="KW-0460">Magnesium</keyword>
<evidence type="ECO:0000256" key="5">
    <source>
        <dbReference type="ARBA" id="ARBA00023239"/>
    </source>
</evidence>
<keyword evidence="8" id="KW-1185">Reference proteome</keyword>
<evidence type="ECO:0000256" key="3">
    <source>
        <dbReference type="ARBA" id="ARBA00022723"/>
    </source>
</evidence>
<evidence type="ECO:0000313" key="8">
    <source>
        <dbReference type="Proteomes" id="UP000467700"/>
    </source>
</evidence>
<evidence type="ECO:0000313" key="7">
    <source>
        <dbReference type="EMBL" id="CAA7271047.1"/>
    </source>
</evidence>
<reference evidence="7 8" key="1">
    <citation type="submission" date="2020-01" db="EMBL/GenBank/DDBJ databases">
        <authorList>
            <person name="Gupta K D."/>
        </authorList>
    </citation>
    <scope>NUCLEOTIDE SEQUENCE [LARGE SCALE GENOMIC DNA]</scope>
</reference>
<evidence type="ECO:0000256" key="6">
    <source>
        <dbReference type="RuleBase" id="RU366034"/>
    </source>
</evidence>
<dbReference type="Pfam" id="PF19086">
    <property type="entry name" value="Terpene_syn_C_2"/>
    <property type="match status" value="1"/>
</dbReference>
<evidence type="ECO:0000256" key="1">
    <source>
        <dbReference type="ARBA" id="ARBA00001946"/>
    </source>
</evidence>
<name>A0A8S0WTM8_CYCAE</name>
<dbReference type="Proteomes" id="UP000467700">
    <property type="component" value="Unassembled WGS sequence"/>
</dbReference>
<dbReference type="SFLD" id="SFLDG01020">
    <property type="entry name" value="Terpene_Cyclase_Like_2"/>
    <property type="match status" value="1"/>
</dbReference>
<dbReference type="OrthoDB" id="2861623at2759"/>
<keyword evidence="3 6" id="KW-0479">Metal-binding</keyword>
<gene>
    <name evidence="7" type="ORF">AAE3_LOCUS13165</name>
</gene>
<dbReference type="SFLD" id="SFLDS00005">
    <property type="entry name" value="Isoprenoid_Synthase_Type_I"/>
    <property type="match status" value="1"/>
</dbReference>
<organism evidence="7 8">
    <name type="scientific">Cyclocybe aegerita</name>
    <name type="common">Black poplar mushroom</name>
    <name type="synonym">Agrocybe aegerita</name>
    <dbReference type="NCBI Taxonomy" id="1973307"/>
    <lineage>
        <taxon>Eukaryota</taxon>
        <taxon>Fungi</taxon>
        <taxon>Dikarya</taxon>
        <taxon>Basidiomycota</taxon>
        <taxon>Agaricomycotina</taxon>
        <taxon>Agaricomycetes</taxon>
        <taxon>Agaricomycetidae</taxon>
        <taxon>Agaricales</taxon>
        <taxon>Agaricineae</taxon>
        <taxon>Bolbitiaceae</taxon>
        <taxon>Cyclocybe</taxon>
    </lineage>
</organism>
<comment type="cofactor">
    <cofactor evidence="1 6">
        <name>Mg(2+)</name>
        <dbReference type="ChEBI" id="CHEBI:18420"/>
    </cofactor>
</comment>
<dbReference type="PANTHER" id="PTHR35201:SF4">
    <property type="entry name" value="BETA-PINACENE SYNTHASE-RELATED"/>
    <property type="match status" value="1"/>
</dbReference>
<evidence type="ECO:0000256" key="4">
    <source>
        <dbReference type="ARBA" id="ARBA00022842"/>
    </source>
</evidence>
<proteinExistence type="inferred from homology"/>
<dbReference type="EMBL" id="CACVBS010000101">
    <property type="protein sequence ID" value="CAA7271047.1"/>
    <property type="molecule type" value="Genomic_DNA"/>
</dbReference>
<evidence type="ECO:0000256" key="2">
    <source>
        <dbReference type="ARBA" id="ARBA00006333"/>
    </source>
</evidence>
<keyword evidence="5 6" id="KW-0456">Lyase</keyword>
<dbReference type="Gene3D" id="1.10.600.10">
    <property type="entry name" value="Farnesyl Diphosphate Synthase"/>
    <property type="match status" value="1"/>
</dbReference>
<dbReference type="GO" id="GO:0010333">
    <property type="term" value="F:terpene synthase activity"/>
    <property type="evidence" value="ECO:0007669"/>
    <property type="project" value="InterPro"/>
</dbReference>
<dbReference type="GO" id="GO:0046872">
    <property type="term" value="F:metal ion binding"/>
    <property type="evidence" value="ECO:0007669"/>
    <property type="project" value="UniProtKB-KW"/>
</dbReference>
<dbReference type="EC" id="4.2.3.-" evidence="6"/>
<protein>
    <recommendedName>
        <fullName evidence="6">Terpene synthase</fullName>
        <ecNumber evidence="6">4.2.3.-</ecNumber>
    </recommendedName>
</protein>
<dbReference type="AlphaFoldDB" id="A0A8S0WTM8"/>
<dbReference type="InterPro" id="IPR008949">
    <property type="entry name" value="Isoprenoid_synthase_dom_sf"/>
</dbReference>
<accession>A0A8S0WTM8</accession>
<comment type="caution">
    <text evidence="7">The sequence shown here is derived from an EMBL/GenBank/DDBJ whole genome shotgun (WGS) entry which is preliminary data.</text>
</comment>
<comment type="similarity">
    <text evidence="2 6">Belongs to the terpene synthase family.</text>
</comment>